<dbReference type="AlphaFoldDB" id="A0A1H2RDG6"/>
<organism evidence="2 3">
    <name type="scientific">Lutibacter oricola</name>
    <dbReference type="NCBI Taxonomy" id="762486"/>
    <lineage>
        <taxon>Bacteria</taxon>
        <taxon>Pseudomonadati</taxon>
        <taxon>Bacteroidota</taxon>
        <taxon>Flavobacteriia</taxon>
        <taxon>Flavobacteriales</taxon>
        <taxon>Flavobacteriaceae</taxon>
        <taxon>Lutibacter</taxon>
    </lineage>
</organism>
<keyword evidence="1" id="KW-0472">Membrane</keyword>
<feature type="transmembrane region" description="Helical" evidence="1">
    <location>
        <begin position="174"/>
        <end position="192"/>
    </location>
</feature>
<proteinExistence type="predicted"/>
<keyword evidence="3" id="KW-1185">Reference proteome</keyword>
<evidence type="ECO:0000313" key="2">
    <source>
        <dbReference type="EMBL" id="SDW17411.1"/>
    </source>
</evidence>
<feature type="transmembrane region" description="Helical" evidence="1">
    <location>
        <begin position="135"/>
        <end position="154"/>
    </location>
</feature>
<sequence length="244" mass="29428">MKLSKEQITYIDDYLKHHKIKYWDVRIELLDHIVTKVEDLMHEGKNFDKALEEVHLSFGNSLKRFWNSGIEYGVMENGIGYENLMDSKRRETNRKYRVLLWKDIKAFFVEPTNFLVILIMFFICFKVIFYADTKFIKYAMAAFVFIPALAVYIYPIKMWFQKKREKTLNLEYALFYAGFTLTLLNLFFQLFSPKGAFHLLNEIQFKWVLVICTPLFAGFNYCGFKMYKRTFDYYNNLYEKLQQL</sequence>
<dbReference type="Proteomes" id="UP000199595">
    <property type="component" value="Unassembled WGS sequence"/>
</dbReference>
<feature type="transmembrane region" description="Helical" evidence="1">
    <location>
        <begin position="204"/>
        <end position="224"/>
    </location>
</feature>
<gene>
    <name evidence="2" type="ORF">SAMN05444411_101210</name>
</gene>
<dbReference type="OrthoDB" id="1188278at2"/>
<dbReference type="STRING" id="762486.SAMN05444411_101210"/>
<evidence type="ECO:0000313" key="3">
    <source>
        <dbReference type="Proteomes" id="UP000199595"/>
    </source>
</evidence>
<keyword evidence="1" id="KW-1133">Transmembrane helix</keyword>
<feature type="transmembrane region" description="Helical" evidence="1">
    <location>
        <begin position="107"/>
        <end position="129"/>
    </location>
</feature>
<dbReference type="EMBL" id="FNNJ01000001">
    <property type="protein sequence ID" value="SDW17411.1"/>
    <property type="molecule type" value="Genomic_DNA"/>
</dbReference>
<protein>
    <submittedName>
        <fullName evidence="2">Uncharacterized protein</fullName>
    </submittedName>
</protein>
<name>A0A1H2RDG6_9FLAO</name>
<dbReference type="RefSeq" id="WP_090118823.1">
    <property type="nucleotide sequence ID" value="NZ_FNNJ01000001.1"/>
</dbReference>
<evidence type="ECO:0000256" key="1">
    <source>
        <dbReference type="SAM" id="Phobius"/>
    </source>
</evidence>
<reference evidence="2 3" key="1">
    <citation type="submission" date="2016-10" db="EMBL/GenBank/DDBJ databases">
        <authorList>
            <person name="de Groot N.N."/>
        </authorList>
    </citation>
    <scope>NUCLEOTIDE SEQUENCE [LARGE SCALE GENOMIC DNA]</scope>
    <source>
        <strain evidence="2 3">DSM 24956</strain>
    </source>
</reference>
<keyword evidence="1" id="KW-0812">Transmembrane</keyword>
<accession>A0A1H2RDG6</accession>